<dbReference type="Gene3D" id="1.20.120.450">
    <property type="entry name" value="dinb family like domain"/>
    <property type="match status" value="1"/>
</dbReference>
<name>A0A848KDF2_9NOCA</name>
<protein>
    <submittedName>
        <fullName evidence="2">DinB family protein</fullName>
    </submittedName>
</protein>
<dbReference type="InterPro" id="IPR024775">
    <property type="entry name" value="DinB-like"/>
</dbReference>
<reference evidence="2 3" key="2">
    <citation type="submission" date="2020-06" db="EMBL/GenBank/DDBJ databases">
        <title>Antribacter stalactiti gen. nov., sp. nov., a new member of the family Nacardiaceae isolated from a cave.</title>
        <authorList>
            <person name="Kim I.S."/>
        </authorList>
    </citation>
    <scope>NUCLEOTIDE SEQUENCE [LARGE SCALE GENOMIC DNA]</scope>
    <source>
        <strain evidence="2 3">YC2-7</strain>
    </source>
</reference>
<accession>A0A848KDF2</accession>
<dbReference type="RefSeq" id="WP_169585466.1">
    <property type="nucleotide sequence ID" value="NZ_VCQU01000002.1"/>
</dbReference>
<evidence type="ECO:0000259" key="1">
    <source>
        <dbReference type="Pfam" id="PF12867"/>
    </source>
</evidence>
<reference evidence="2 3" key="1">
    <citation type="submission" date="2019-05" db="EMBL/GenBank/DDBJ databases">
        <authorList>
            <person name="Lee S.D."/>
        </authorList>
    </citation>
    <scope>NUCLEOTIDE SEQUENCE [LARGE SCALE GENOMIC DNA]</scope>
    <source>
        <strain evidence="2 3">YC2-7</strain>
    </source>
</reference>
<organism evidence="2 3">
    <name type="scientific">Antrihabitans stalactiti</name>
    <dbReference type="NCBI Taxonomy" id="2584121"/>
    <lineage>
        <taxon>Bacteria</taxon>
        <taxon>Bacillati</taxon>
        <taxon>Actinomycetota</taxon>
        <taxon>Actinomycetes</taxon>
        <taxon>Mycobacteriales</taxon>
        <taxon>Nocardiaceae</taxon>
        <taxon>Antrihabitans</taxon>
    </lineage>
</organism>
<keyword evidence="3" id="KW-1185">Reference proteome</keyword>
<proteinExistence type="predicted"/>
<dbReference type="SUPFAM" id="SSF109854">
    <property type="entry name" value="DinB/YfiT-like putative metalloenzymes"/>
    <property type="match status" value="1"/>
</dbReference>
<sequence length="173" mass="19793">MTIVPETKDWTWVLQRPCPECGFDASIAEYEAIPDLLRANASQWTAVLERSDVRVRPNESTWSPLEYAAHVRDVFRLFPQRLQLILDEDEPTFAFWDQDATAVEDRYNEQDPNVVVSQLLEAAENAALSFAAVEPDRRTRTGLRNGDGAVFTVEGLARYFVHDPIHHIHDVTR</sequence>
<dbReference type="InterPro" id="IPR034660">
    <property type="entry name" value="DinB/YfiT-like"/>
</dbReference>
<dbReference type="AlphaFoldDB" id="A0A848KDF2"/>
<evidence type="ECO:0000313" key="3">
    <source>
        <dbReference type="Proteomes" id="UP000535543"/>
    </source>
</evidence>
<dbReference type="EMBL" id="VCQU01000002">
    <property type="protein sequence ID" value="NMN94732.1"/>
    <property type="molecule type" value="Genomic_DNA"/>
</dbReference>
<dbReference type="Pfam" id="PF12867">
    <property type="entry name" value="DinB_2"/>
    <property type="match status" value="1"/>
</dbReference>
<comment type="caution">
    <text evidence="2">The sequence shown here is derived from an EMBL/GenBank/DDBJ whole genome shotgun (WGS) entry which is preliminary data.</text>
</comment>
<dbReference type="Proteomes" id="UP000535543">
    <property type="component" value="Unassembled WGS sequence"/>
</dbReference>
<evidence type="ECO:0000313" key="2">
    <source>
        <dbReference type="EMBL" id="NMN94732.1"/>
    </source>
</evidence>
<feature type="domain" description="DinB-like" evidence="1">
    <location>
        <begin position="37"/>
        <end position="169"/>
    </location>
</feature>
<gene>
    <name evidence="2" type="ORF">FGL95_06745</name>
</gene>